<evidence type="ECO:0000313" key="9">
    <source>
        <dbReference type="Proteomes" id="UP000694941"/>
    </source>
</evidence>
<keyword evidence="4 8" id="KW-0560">Oxidoreductase</keyword>
<comment type="similarity">
    <text evidence="1 8">Belongs to the cytochrome P450 family.</text>
</comment>
<dbReference type="PANTHER" id="PTHR24302:SF15">
    <property type="entry name" value="FATTY-ACID PEROXYGENASE"/>
    <property type="match status" value="1"/>
</dbReference>
<keyword evidence="3 8" id="KW-0479">Metal-binding</keyword>
<comment type="function">
    <text evidence="7">Cytochromes P450 are a group of heme-thiolate monooxygenases. They oxidize a variety of structurally unrelated compounds, including steroids, fatty acids, and xenobiotics.</text>
</comment>
<dbReference type="Proteomes" id="UP000694941">
    <property type="component" value="Unplaced"/>
</dbReference>
<reference evidence="10" key="1">
    <citation type="submission" date="2025-08" db="UniProtKB">
        <authorList>
            <consortium name="RefSeq"/>
        </authorList>
    </citation>
    <scope>IDENTIFICATION</scope>
    <source>
        <tissue evidence="10">Muscle</tissue>
    </source>
</reference>
<name>A0ABM1T863_LIMPO</name>
<evidence type="ECO:0000256" key="3">
    <source>
        <dbReference type="ARBA" id="ARBA00022723"/>
    </source>
</evidence>
<keyword evidence="5 8" id="KW-0408">Iron</keyword>
<dbReference type="InterPro" id="IPR002401">
    <property type="entry name" value="Cyt_P450_E_grp-I"/>
</dbReference>
<keyword evidence="2 8" id="KW-0349">Heme</keyword>
<dbReference type="InterPro" id="IPR036396">
    <property type="entry name" value="Cyt_P450_sf"/>
</dbReference>
<dbReference type="RefSeq" id="XP_022252069.1">
    <property type="nucleotide sequence ID" value="XM_022396361.1"/>
</dbReference>
<evidence type="ECO:0000256" key="8">
    <source>
        <dbReference type="RuleBase" id="RU000461"/>
    </source>
</evidence>
<dbReference type="Gene3D" id="1.10.630.10">
    <property type="entry name" value="Cytochrome P450"/>
    <property type="match status" value="1"/>
</dbReference>
<protein>
    <submittedName>
        <fullName evidence="10">Cytochrome P450 3A19-like</fullName>
    </submittedName>
</protein>
<dbReference type="Pfam" id="PF00067">
    <property type="entry name" value="p450"/>
    <property type="match status" value="1"/>
</dbReference>
<dbReference type="InterPro" id="IPR017972">
    <property type="entry name" value="Cyt_P450_CS"/>
</dbReference>
<dbReference type="PROSITE" id="PS00086">
    <property type="entry name" value="CYTOCHROME_P450"/>
    <property type="match status" value="1"/>
</dbReference>
<dbReference type="PANTHER" id="PTHR24302">
    <property type="entry name" value="CYTOCHROME P450 FAMILY 3"/>
    <property type="match status" value="1"/>
</dbReference>
<dbReference type="SUPFAM" id="SSF48264">
    <property type="entry name" value="Cytochrome P450"/>
    <property type="match status" value="1"/>
</dbReference>
<gene>
    <name evidence="10" type="primary">LOC111087923</name>
</gene>
<keyword evidence="9" id="KW-1185">Reference proteome</keyword>
<evidence type="ECO:0000256" key="5">
    <source>
        <dbReference type="ARBA" id="ARBA00023004"/>
    </source>
</evidence>
<evidence type="ECO:0000256" key="6">
    <source>
        <dbReference type="ARBA" id="ARBA00023033"/>
    </source>
</evidence>
<organism evidence="9 10">
    <name type="scientific">Limulus polyphemus</name>
    <name type="common">Atlantic horseshoe crab</name>
    <dbReference type="NCBI Taxonomy" id="6850"/>
    <lineage>
        <taxon>Eukaryota</taxon>
        <taxon>Metazoa</taxon>
        <taxon>Ecdysozoa</taxon>
        <taxon>Arthropoda</taxon>
        <taxon>Chelicerata</taxon>
        <taxon>Merostomata</taxon>
        <taxon>Xiphosura</taxon>
        <taxon>Limulidae</taxon>
        <taxon>Limulus</taxon>
    </lineage>
</organism>
<dbReference type="GeneID" id="111087923"/>
<evidence type="ECO:0000256" key="4">
    <source>
        <dbReference type="ARBA" id="ARBA00023002"/>
    </source>
</evidence>
<evidence type="ECO:0000313" key="10">
    <source>
        <dbReference type="RefSeq" id="XP_022252069.1"/>
    </source>
</evidence>
<evidence type="ECO:0000256" key="2">
    <source>
        <dbReference type="ARBA" id="ARBA00022617"/>
    </source>
</evidence>
<keyword evidence="6 8" id="KW-0503">Monooxygenase</keyword>
<evidence type="ECO:0000256" key="1">
    <source>
        <dbReference type="ARBA" id="ARBA00010617"/>
    </source>
</evidence>
<evidence type="ECO:0000256" key="7">
    <source>
        <dbReference type="ARBA" id="ARBA00043906"/>
    </source>
</evidence>
<dbReference type="PRINTS" id="PR00463">
    <property type="entry name" value="EP450I"/>
</dbReference>
<sequence>MVQSRVKYGNVTIPEGIQIQVPVYHLHHSSEYWDNPEKFDPTRFSPENRSSINPMVYQAFGQGPRNCIGIRFAQMEAKLALAKLLYWFELTLDESPEEKLSVQINQHTLTPEKGVFVKAIPRR</sequence>
<dbReference type="InterPro" id="IPR050705">
    <property type="entry name" value="Cytochrome_P450_3A"/>
</dbReference>
<dbReference type="InterPro" id="IPR001128">
    <property type="entry name" value="Cyt_P450"/>
</dbReference>
<proteinExistence type="inferred from homology"/>
<accession>A0ABM1T863</accession>